<proteinExistence type="predicted"/>
<name>W4HI87_9RHOB</name>
<evidence type="ECO:0000259" key="1">
    <source>
        <dbReference type="Pfam" id="PF00149"/>
    </source>
</evidence>
<evidence type="ECO:0000313" key="3">
    <source>
        <dbReference type="Proteomes" id="UP000019063"/>
    </source>
</evidence>
<dbReference type="InterPro" id="IPR006186">
    <property type="entry name" value="Ser/Thr-sp_prot-phosphatase"/>
</dbReference>
<dbReference type="GO" id="GO:0110154">
    <property type="term" value="P:RNA decapping"/>
    <property type="evidence" value="ECO:0007669"/>
    <property type="project" value="TreeGrafter"/>
</dbReference>
<comment type="caution">
    <text evidence="2">The sequence shown here is derived from an EMBL/GenBank/DDBJ whole genome shotgun (WGS) entry which is preliminary data.</text>
</comment>
<dbReference type="InterPro" id="IPR029052">
    <property type="entry name" value="Metallo-depent_PP-like"/>
</dbReference>
<keyword evidence="3" id="KW-1185">Reference proteome</keyword>
<sequence length="236" mass="25435">MDPIFAIGDIHGQRAEMERVLGLIARDPEAGAPVVFLGDYVDRGPDSRGVLQVLIDGQAAGRPWIALAGNHDIYFRDFLDPEGLSWADARRWLSDSVGGKETLASYGVATHGRPLADIRADARAAVPQAHRSFLAGLPLLHETAAQIFVHAGVRPDVPVAEQEPDDLVHIRAAFLDDRRDHGRFVVHGHTSAEGPVHRGNRANLDGGAGRGAPLCAALILNRDVFLLREGGRTPLI</sequence>
<dbReference type="eggNOG" id="COG0639">
    <property type="taxonomic scope" value="Bacteria"/>
</dbReference>
<gene>
    <name evidence="2" type="ORF">ATO8_13572</name>
</gene>
<dbReference type="PANTHER" id="PTHR42850">
    <property type="entry name" value="METALLOPHOSPHOESTERASE"/>
    <property type="match status" value="1"/>
</dbReference>
<evidence type="ECO:0000313" key="2">
    <source>
        <dbReference type="EMBL" id="ETW12128.1"/>
    </source>
</evidence>
<accession>W4HI87</accession>
<dbReference type="GO" id="GO:0005737">
    <property type="term" value="C:cytoplasm"/>
    <property type="evidence" value="ECO:0007669"/>
    <property type="project" value="TreeGrafter"/>
</dbReference>
<dbReference type="STRING" id="1379903.ATO8_13572"/>
<dbReference type="InterPro" id="IPR004843">
    <property type="entry name" value="Calcineurin-like_PHP"/>
</dbReference>
<dbReference type="GO" id="GO:0016791">
    <property type="term" value="F:phosphatase activity"/>
    <property type="evidence" value="ECO:0007669"/>
    <property type="project" value="TreeGrafter"/>
</dbReference>
<dbReference type="SUPFAM" id="SSF56300">
    <property type="entry name" value="Metallo-dependent phosphatases"/>
    <property type="match status" value="1"/>
</dbReference>
<organism evidence="2 3">
    <name type="scientific">Roseivivax marinus</name>
    <dbReference type="NCBI Taxonomy" id="1379903"/>
    <lineage>
        <taxon>Bacteria</taxon>
        <taxon>Pseudomonadati</taxon>
        <taxon>Pseudomonadota</taxon>
        <taxon>Alphaproteobacteria</taxon>
        <taxon>Rhodobacterales</taxon>
        <taxon>Roseobacteraceae</taxon>
        <taxon>Roseivivax</taxon>
    </lineage>
</organism>
<dbReference type="EMBL" id="AQQW01000008">
    <property type="protein sequence ID" value="ETW12128.1"/>
    <property type="molecule type" value="Genomic_DNA"/>
</dbReference>
<dbReference type="Gene3D" id="3.60.21.10">
    <property type="match status" value="1"/>
</dbReference>
<protein>
    <submittedName>
        <fullName evidence="2">Bis(5'-nucleosyl)-tetraphosphatase</fullName>
    </submittedName>
</protein>
<dbReference type="InterPro" id="IPR050126">
    <property type="entry name" value="Ap4A_hydrolase"/>
</dbReference>
<dbReference type="RefSeq" id="WP_043845121.1">
    <property type="nucleotide sequence ID" value="NZ_AQQW01000008.1"/>
</dbReference>
<dbReference type="GO" id="GO:0008803">
    <property type="term" value="F:bis(5'-nucleosyl)-tetraphosphatase (symmetrical) activity"/>
    <property type="evidence" value="ECO:0007669"/>
    <property type="project" value="TreeGrafter"/>
</dbReference>
<dbReference type="AlphaFoldDB" id="W4HI87"/>
<dbReference type="PRINTS" id="PR00114">
    <property type="entry name" value="STPHPHTASE"/>
</dbReference>
<reference evidence="2 3" key="1">
    <citation type="journal article" date="2014" name="Antonie Van Leeuwenhoek">
        <title>Roseivivax atlanticus sp. nov., isolated from surface seawater of the Atlantic Ocean.</title>
        <authorList>
            <person name="Li G."/>
            <person name="Lai Q."/>
            <person name="Liu X."/>
            <person name="Sun F."/>
            <person name="Shao Z."/>
        </authorList>
    </citation>
    <scope>NUCLEOTIDE SEQUENCE [LARGE SCALE GENOMIC DNA]</scope>
    <source>
        <strain evidence="2 3">22II-s10s</strain>
    </source>
</reference>
<dbReference type="PANTHER" id="PTHR42850:SF4">
    <property type="entry name" value="ZINC-DEPENDENT ENDOPOLYPHOSPHATASE"/>
    <property type="match status" value="1"/>
</dbReference>
<dbReference type="Pfam" id="PF00149">
    <property type="entry name" value="Metallophos"/>
    <property type="match status" value="1"/>
</dbReference>
<feature type="domain" description="Calcineurin-like phosphoesterase" evidence="1">
    <location>
        <begin position="3"/>
        <end position="190"/>
    </location>
</feature>
<dbReference type="Proteomes" id="UP000019063">
    <property type="component" value="Unassembled WGS sequence"/>
</dbReference>